<dbReference type="PANTHER" id="PTHR34098">
    <property type="entry name" value="F-BOX ONLY PROTEIN 47"/>
    <property type="match status" value="1"/>
</dbReference>
<dbReference type="InterPro" id="IPR038946">
    <property type="entry name" value="FBXO47"/>
</dbReference>
<evidence type="ECO:0000313" key="3">
    <source>
        <dbReference type="EMBL" id="KAK4191196.1"/>
    </source>
</evidence>
<feature type="compositionally biased region" description="Low complexity" evidence="1">
    <location>
        <begin position="367"/>
        <end position="389"/>
    </location>
</feature>
<dbReference type="InterPro" id="IPR001810">
    <property type="entry name" value="F-box_dom"/>
</dbReference>
<reference evidence="3" key="1">
    <citation type="journal article" date="2023" name="Mol. Phylogenet. Evol.">
        <title>Genome-scale phylogeny and comparative genomics of the fungal order Sordariales.</title>
        <authorList>
            <person name="Hensen N."/>
            <person name="Bonometti L."/>
            <person name="Westerberg I."/>
            <person name="Brannstrom I.O."/>
            <person name="Guillou S."/>
            <person name="Cros-Aarteil S."/>
            <person name="Calhoun S."/>
            <person name="Haridas S."/>
            <person name="Kuo A."/>
            <person name="Mondo S."/>
            <person name="Pangilinan J."/>
            <person name="Riley R."/>
            <person name="LaButti K."/>
            <person name="Andreopoulos B."/>
            <person name="Lipzen A."/>
            <person name="Chen C."/>
            <person name="Yan M."/>
            <person name="Daum C."/>
            <person name="Ng V."/>
            <person name="Clum A."/>
            <person name="Steindorff A."/>
            <person name="Ohm R.A."/>
            <person name="Martin F."/>
            <person name="Silar P."/>
            <person name="Natvig D.O."/>
            <person name="Lalanne C."/>
            <person name="Gautier V."/>
            <person name="Ament-Velasquez S.L."/>
            <person name="Kruys A."/>
            <person name="Hutchinson M.I."/>
            <person name="Powell A.J."/>
            <person name="Barry K."/>
            <person name="Miller A.N."/>
            <person name="Grigoriev I.V."/>
            <person name="Debuchy R."/>
            <person name="Gladieux P."/>
            <person name="Hiltunen Thoren M."/>
            <person name="Johannesson H."/>
        </authorList>
    </citation>
    <scope>NUCLEOTIDE SEQUENCE</scope>
    <source>
        <strain evidence="3">PSN309</strain>
    </source>
</reference>
<evidence type="ECO:0000256" key="1">
    <source>
        <dbReference type="SAM" id="MobiDB-lite"/>
    </source>
</evidence>
<reference evidence="3" key="2">
    <citation type="submission" date="2023-05" db="EMBL/GenBank/DDBJ databases">
        <authorList>
            <consortium name="Lawrence Berkeley National Laboratory"/>
            <person name="Steindorff A."/>
            <person name="Hensen N."/>
            <person name="Bonometti L."/>
            <person name="Westerberg I."/>
            <person name="Brannstrom I.O."/>
            <person name="Guillou S."/>
            <person name="Cros-Aarteil S."/>
            <person name="Calhoun S."/>
            <person name="Haridas S."/>
            <person name="Kuo A."/>
            <person name="Mondo S."/>
            <person name="Pangilinan J."/>
            <person name="Riley R."/>
            <person name="Labutti K."/>
            <person name="Andreopoulos B."/>
            <person name="Lipzen A."/>
            <person name="Chen C."/>
            <person name="Yanf M."/>
            <person name="Daum C."/>
            <person name="Ng V."/>
            <person name="Clum A."/>
            <person name="Ohm R."/>
            <person name="Martin F."/>
            <person name="Silar P."/>
            <person name="Natvig D."/>
            <person name="Lalanne C."/>
            <person name="Gautier V."/>
            <person name="Ament-Velasquez S.L."/>
            <person name="Kruys A."/>
            <person name="Hutchinson M.I."/>
            <person name="Powell A.J."/>
            <person name="Barry K."/>
            <person name="Miller A.N."/>
            <person name="Grigoriev I.V."/>
            <person name="Debuchy R."/>
            <person name="Gladieux P."/>
            <person name="Thoren M.H."/>
            <person name="Johannesson H."/>
        </authorList>
    </citation>
    <scope>NUCLEOTIDE SEQUENCE</scope>
    <source>
        <strain evidence="3">PSN309</strain>
    </source>
</reference>
<gene>
    <name evidence="3" type="ORF">QBC35DRAFT_512646</name>
</gene>
<organism evidence="3 4">
    <name type="scientific">Podospora australis</name>
    <dbReference type="NCBI Taxonomy" id="1536484"/>
    <lineage>
        <taxon>Eukaryota</taxon>
        <taxon>Fungi</taxon>
        <taxon>Dikarya</taxon>
        <taxon>Ascomycota</taxon>
        <taxon>Pezizomycotina</taxon>
        <taxon>Sordariomycetes</taxon>
        <taxon>Sordariomycetidae</taxon>
        <taxon>Sordariales</taxon>
        <taxon>Podosporaceae</taxon>
        <taxon>Podospora</taxon>
    </lineage>
</organism>
<protein>
    <recommendedName>
        <fullName evidence="2">F-box domain-containing protein</fullName>
    </recommendedName>
</protein>
<dbReference type="SUPFAM" id="SSF81383">
    <property type="entry name" value="F-box domain"/>
    <property type="match status" value="1"/>
</dbReference>
<feature type="domain" description="F-box" evidence="2">
    <location>
        <begin position="1"/>
        <end position="46"/>
    </location>
</feature>
<evidence type="ECO:0000313" key="4">
    <source>
        <dbReference type="Proteomes" id="UP001302126"/>
    </source>
</evidence>
<keyword evidence="4" id="KW-1185">Reference proteome</keyword>
<sequence length="671" mass="76528">MPTVNLPYELVSYVVDGLDLVDVWHWSLTCKRFQFLFREARIAKQLLETKAPYSFEARNAHSSEHYARELRRLIKRQEAVASVSPYLVRTVAHAETWMYENGVLLYIRSRVLRILNLHASEDCEIVVNLRELLNKAIEESRGVRKYKVKLLYYADGFVSCLYTHATHDWEHSRWLLVFHPQTGRIVTVRPVEPTAKLFVRNNHRFLYYGTASEIGHDFYLYWKIFGFDLESGAWLDDDLEVPEVMGTDVGTTICFEIVDGYFYAISNQAALEVEEVEWKSFYTYFRFPLQRDGFARLERRDPEIWRRSHLEGVIDDRWYLLRMFQDEGTGQLKVVESRKEWLSRRVSPRRTYYTTVVDFQDVSARTDNSNASGGSSDSDSSRDGSSGSSPGAVDEDKAQPPGPLQACSSRNPHQVHPGDDSSTSIMFPVGQSPIRAYYASSQTFIDVVNDPRSYDPTDQRIRIRGSSRRLWNPDERERRQRLPSVYEPGTQDWFDDQVNALYRHEEVITWPTDQGSSGSDAGFAALDEVLNPKGFIGNLHGCWDERSMVFATGSSAPGGLNALVFVSWDPSIYLTGTMAYTGNRGLGASCPRTNDSPSPKLHTRALSSSYQGGGKNKDIAKRYPDNLPESTPRLDRGIDLKSCHKVANGVSWVTLESALYRELPSGFHFAR</sequence>
<dbReference type="InterPro" id="IPR036047">
    <property type="entry name" value="F-box-like_dom_sf"/>
</dbReference>
<feature type="region of interest" description="Disordered" evidence="1">
    <location>
        <begin position="593"/>
        <end position="630"/>
    </location>
</feature>
<name>A0AAN7AJP5_9PEZI</name>
<dbReference type="Proteomes" id="UP001302126">
    <property type="component" value="Unassembled WGS sequence"/>
</dbReference>
<comment type="caution">
    <text evidence="3">The sequence shown here is derived from an EMBL/GenBank/DDBJ whole genome shotgun (WGS) entry which is preliminary data.</text>
</comment>
<dbReference type="EMBL" id="MU864360">
    <property type="protein sequence ID" value="KAK4191196.1"/>
    <property type="molecule type" value="Genomic_DNA"/>
</dbReference>
<dbReference type="AlphaFoldDB" id="A0AAN7AJP5"/>
<accession>A0AAN7AJP5</accession>
<feature type="compositionally biased region" description="Basic and acidic residues" evidence="1">
    <location>
        <begin position="615"/>
        <end position="624"/>
    </location>
</feature>
<proteinExistence type="predicted"/>
<feature type="region of interest" description="Disordered" evidence="1">
    <location>
        <begin position="364"/>
        <end position="427"/>
    </location>
</feature>
<evidence type="ECO:0000259" key="2">
    <source>
        <dbReference type="PROSITE" id="PS50181"/>
    </source>
</evidence>
<dbReference type="PANTHER" id="PTHR34098:SF1">
    <property type="entry name" value="F-BOX ONLY PROTEIN 47"/>
    <property type="match status" value="1"/>
</dbReference>
<dbReference type="PROSITE" id="PS50181">
    <property type="entry name" value="FBOX"/>
    <property type="match status" value="1"/>
</dbReference>